<dbReference type="InterPro" id="IPR029021">
    <property type="entry name" value="Prot-tyrosine_phosphatase-like"/>
</dbReference>
<dbReference type="SUPFAM" id="SSF52799">
    <property type="entry name" value="(Phosphotyrosine protein) phosphatases II"/>
    <property type="match status" value="1"/>
</dbReference>
<dbReference type="InterPro" id="IPR026893">
    <property type="entry name" value="Tyr/Ser_Pase_IphP-type"/>
</dbReference>
<proteinExistence type="inferred from homology"/>
<evidence type="ECO:0000256" key="2">
    <source>
        <dbReference type="SAM" id="MobiDB-lite"/>
    </source>
</evidence>
<dbReference type="GO" id="GO:0004721">
    <property type="term" value="F:phosphoprotein phosphatase activity"/>
    <property type="evidence" value="ECO:0007669"/>
    <property type="project" value="InterPro"/>
</dbReference>
<name>A0A021VNC4_9CELL</name>
<dbReference type="AlphaFoldDB" id="A0A021VNC4"/>
<gene>
    <name evidence="3" type="ORF">N866_06445</name>
</gene>
<evidence type="ECO:0000313" key="3">
    <source>
        <dbReference type="EMBL" id="EYR62651.1"/>
    </source>
</evidence>
<reference evidence="3 4" key="1">
    <citation type="submission" date="2014-01" db="EMBL/GenBank/DDBJ databases">
        <title>Actinotalea ferrariae CF5-4.</title>
        <authorList>
            <person name="Chen F."/>
            <person name="Li Y."/>
            <person name="Wang G."/>
        </authorList>
    </citation>
    <scope>NUCLEOTIDE SEQUENCE [LARGE SCALE GENOMIC DNA]</scope>
    <source>
        <strain evidence="3 4">CF5-4</strain>
    </source>
</reference>
<evidence type="ECO:0000313" key="4">
    <source>
        <dbReference type="Proteomes" id="UP000019753"/>
    </source>
</evidence>
<dbReference type="Proteomes" id="UP000019753">
    <property type="component" value="Unassembled WGS sequence"/>
</dbReference>
<evidence type="ECO:0000256" key="1">
    <source>
        <dbReference type="ARBA" id="ARBA00009580"/>
    </source>
</evidence>
<dbReference type="EMBL" id="AXCW01000196">
    <property type="protein sequence ID" value="EYR62651.1"/>
    <property type="molecule type" value="Genomic_DNA"/>
</dbReference>
<dbReference type="Pfam" id="PF13350">
    <property type="entry name" value="Y_phosphatase3"/>
    <property type="match status" value="1"/>
</dbReference>
<keyword evidence="4" id="KW-1185">Reference proteome</keyword>
<protein>
    <submittedName>
        <fullName evidence="3">Transcriptional regulator</fullName>
    </submittedName>
</protein>
<organism evidence="3 4">
    <name type="scientific">Actinotalea ferrariae CF5-4</name>
    <dbReference type="NCBI Taxonomy" id="948458"/>
    <lineage>
        <taxon>Bacteria</taxon>
        <taxon>Bacillati</taxon>
        <taxon>Actinomycetota</taxon>
        <taxon>Actinomycetes</taxon>
        <taxon>Micrococcales</taxon>
        <taxon>Cellulomonadaceae</taxon>
        <taxon>Actinotalea</taxon>
    </lineage>
</organism>
<dbReference type="PANTHER" id="PTHR31126">
    <property type="entry name" value="TYROSINE-PROTEIN PHOSPHATASE"/>
    <property type="match status" value="1"/>
</dbReference>
<feature type="region of interest" description="Disordered" evidence="2">
    <location>
        <begin position="1"/>
        <end position="41"/>
    </location>
</feature>
<comment type="similarity">
    <text evidence="1">Belongs to the protein-tyrosine phosphatase family.</text>
</comment>
<dbReference type="Gene3D" id="3.90.190.10">
    <property type="entry name" value="Protein tyrosine phosphatase superfamily"/>
    <property type="match status" value="1"/>
</dbReference>
<dbReference type="PANTHER" id="PTHR31126:SF1">
    <property type="entry name" value="TYROSINE SPECIFIC PROTEIN PHOSPHATASES DOMAIN-CONTAINING PROTEIN"/>
    <property type="match status" value="1"/>
</dbReference>
<comment type="caution">
    <text evidence="3">The sequence shown here is derived from an EMBL/GenBank/DDBJ whole genome shotgun (WGS) entry which is preliminary data.</text>
</comment>
<sequence length="288" mass="29923">MRPTPGGVGPDTRTGEAERMSAAVDPWEPHPRPRAVHGLGDPDTEQGLLNLRDLGGIPVTGGTTRHGVVLRSDDLSRATTWEVEALLHAGLSTVVDLRSPHEVASAGTGPLRARGVEQHHLPLLPRSGMPGGLVARLTGNAVTPDELGRWYAMVTLASAPLLVGVLELVARAEGAVLVHCTAGKDRAGIVAACLLTVLGAGRDDVVLDYTRTSVALPALRRRLGLAAVAADVAVLVDAHPGTMAGMLTVLHEEHGGVREVLGEAGLTDATTARLRDRLVVATPARTSA</sequence>
<accession>A0A021VNC4</accession>